<keyword evidence="2" id="KW-1185">Reference proteome</keyword>
<name>A0A3N1CU43_9ACTN</name>
<gene>
    <name evidence="1" type="ORF">EDD29_2231</name>
</gene>
<dbReference type="EMBL" id="RJKE01000001">
    <property type="protein sequence ID" value="ROO84704.1"/>
    <property type="molecule type" value="Genomic_DNA"/>
</dbReference>
<accession>A0A3N1CU43</accession>
<evidence type="ECO:0000313" key="1">
    <source>
        <dbReference type="EMBL" id="ROO84704.1"/>
    </source>
</evidence>
<protein>
    <submittedName>
        <fullName evidence="1">Uncharacterized protein</fullName>
    </submittedName>
</protein>
<organism evidence="1 2">
    <name type="scientific">Actinocorallia herbida</name>
    <dbReference type="NCBI Taxonomy" id="58109"/>
    <lineage>
        <taxon>Bacteria</taxon>
        <taxon>Bacillati</taxon>
        <taxon>Actinomycetota</taxon>
        <taxon>Actinomycetes</taxon>
        <taxon>Streptosporangiales</taxon>
        <taxon>Thermomonosporaceae</taxon>
        <taxon>Actinocorallia</taxon>
    </lineage>
</organism>
<proteinExistence type="predicted"/>
<evidence type="ECO:0000313" key="2">
    <source>
        <dbReference type="Proteomes" id="UP000272400"/>
    </source>
</evidence>
<dbReference type="AlphaFoldDB" id="A0A3N1CU43"/>
<sequence>MVAVAGAEGAGFRLAPGDPVELGGCVVEGVIAVGAGPGGANTVYRAVAPDGSAVSLTVLRGAGYAGCAAQVEAARR</sequence>
<reference evidence="1 2" key="1">
    <citation type="submission" date="2018-11" db="EMBL/GenBank/DDBJ databases">
        <title>Sequencing the genomes of 1000 actinobacteria strains.</title>
        <authorList>
            <person name="Klenk H.-P."/>
        </authorList>
    </citation>
    <scope>NUCLEOTIDE SEQUENCE [LARGE SCALE GENOMIC DNA]</scope>
    <source>
        <strain evidence="1 2">DSM 44254</strain>
    </source>
</reference>
<dbReference type="Proteomes" id="UP000272400">
    <property type="component" value="Unassembled WGS sequence"/>
</dbReference>
<comment type="caution">
    <text evidence="1">The sequence shown here is derived from an EMBL/GenBank/DDBJ whole genome shotgun (WGS) entry which is preliminary data.</text>
</comment>